<dbReference type="PANTHER" id="PTHR13090:SF1">
    <property type="entry name" value="ARGININE-HYDROXYLASE NDUFAF5, MITOCHONDRIAL"/>
    <property type="match status" value="1"/>
</dbReference>
<keyword evidence="6 8" id="KW-0949">S-adenosyl-L-methionine</keyword>
<keyword evidence="5 8" id="KW-0808">Transferase</keyword>
<dbReference type="InterPro" id="IPR050602">
    <property type="entry name" value="Malonyl-ACP_OMT"/>
</dbReference>
<keyword evidence="7 8" id="KW-0093">Biotin biosynthesis</keyword>
<evidence type="ECO:0000313" key="11">
    <source>
        <dbReference type="EMBL" id="TJZ78822.1"/>
    </source>
</evidence>
<evidence type="ECO:0000256" key="9">
    <source>
        <dbReference type="SAM" id="MobiDB-lite"/>
    </source>
</evidence>
<evidence type="ECO:0000313" key="12">
    <source>
        <dbReference type="Proteomes" id="UP000310016"/>
    </source>
</evidence>
<dbReference type="CDD" id="cd02440">
    <property type="entry name" value="AdoMet_MTases"/>
    <property type="match status" value="1"/>
</dbReference>
<dbReference type="InterPro" id="IPR029063">
    <property type="entry name" value="SAM-dependent_MTases_sf"/>
</dbReference>
<evidence type="ECO:0000256" key="1">
    <source>
        <dbReference type="ARBA" id="ARBA00000852"/>
    </source>
</evidence>
<dbReference type="GO" id="GO:0008757">
    <property type="term" value="F:S-adenosylmethionine-dependent methyltransferase activity"/>
    <property type="evidence" value="ECO:0007669"/>
    <property type="project" value="InterPro"/>
</dbReference>
<dbReference type="PANTHER" id="PTHR13090">
    <property type="entry name" value="ARGININE-HYDROXYLASE NDUFAF5, MITOCHONDRIAL"/>
    <property type="match status" value="1"/>
</dbReference>
<evidence type="ECO:0000256" key="4">
    <source>
        <dbReference type="ARBA" id="ARBA00022603"/>
    </source>
</evidence>
<comment type="caution">
    <text evidence="11">The sequence shown here is derived from an EMBL/GenBank/DDBJ whole genome shotgun (WGS) entry which is preliminary data.</text>
</comment>
<evidence type="ECO:0000256" key="3">
    <source>
        <dbReference type="ARBA" id="ARBA00012327"/>
    </source>
</evidence>
<comment type="catalytic activity">
    <reaction evidence="1 8">
        <text>malonyl-[ACP] + S-adenosyl-L-methionine = malonyl-[ACP] methyl ester + S-adenosyl-L-homocysteine</text>
        <dbReference type="Rhea" id="RHEA:17105"/>
        <dbReference type="Rhea" id="RHEA-COMP:9623"/>
        <dbReference type="Rhea" id="RHEA-COMP:9954"/>
        <dbReference type="ChEBI" id="CHEBI:57856"/>
        <dbReference type="ChEBI" id="CHEBI:59789"/>
        <dbReference type="ChEBI" id="CHEBI:78449"/>
        <dbReference type="ChEBI" id="CHEBI:78845"/>
        <dbReference type="EC" id="2.1.1.197"/>
    </reaction>
</comment>
<feature type="region of interest" description="Disordered" evidence="9">
    <location>
        <begin position="280"/>
        <end position="300"/>
    </location>
</feature>
<name>A0A4U0QDX1_9NEIS</name>
<dbReference type="EC" id="2.1.1.197" evidence="3 8"/>
<dbReference type="InterPro" id="IPR013216">
    <property type="entry name" value="Methyltransf_11"/>
</dbReference>
<sequence length="300" mass="33381">MSESFYTDKRAVKRAFERAASSYDAAAVLQREVADRMAERLDYIKLVPARILDAGSGTGYASPMLRARYPEAQLIELDLAPAMLALSRDKGTGRGVRKWLNLFERHRAVHVCGDIEHLPLASESVDLVWSNLALQWCNTPDAALAECQRVLRPGGLMMFSTLGPDTLKELRAAFEGVDGHSHVNRFIDMHDIGDALVHSGFSTPVMDMELITMTYPDARSVMRDLKAIGAHNVTEGRPAGMMGKSAWRKVVAQYERFRHAGELPCTYEVVYGHAWKPDSRPGARLPDGSQVIEFRRRPGA</sequence>
<evidence type="ECO:0000256" key="8">
    <source>
        <dbReference type="HAMAP-Rule" id="MF_00835"/>
    </source>
</evidence>
<dbReference type="GO" id="GO:0010340">
    <property type="term" value="F:carboxyl-O-methyltransferase activity"/>
    <property type="evidence" value="ECO:0007669"/>
    <property type="project" value="UniProtKB-UniRule"/>
</dbReference>
<dbReference type="RefSeq" id="WP_136771337.1">
    <property type="nucleotide sequence ID" value="NZ_CP156074.1"/>
</dbReference>
<dbReference type="UniPathway" id="UPA00078"/>
<keyword evidence="4 8" id="KW-0489">Methyltransferase</keyword>
<feature type="domain" description="Methyltransferase type 11" evidence="10">
    <location>
        <begin position="52"/>
        <end position="159"/>
    </location>
</feature>
<dbReference type="NCBIfam" id="TIGR02072">
    <property type="entry name" value="BioC"/>
    <property type="match status" value="1"/>
</dbReference>
<dbReference type="Proteomes" id="UP000310016">
    <property type="component" value="Unassembled WGS sequence"/>
</dbReference>
<evidence type="ECO:0000259" key="10">
    <source>
        <dbReference type="Pfam" id="PF08241"/>
    </source>
</evidence>
<keyword evidence="12" id="KW-1185">Reference proteome</keyword>
<dbReference type="OrthoDB" id="9760689at2"/>
<evidence type="ECO:0000256" key="6">
    <source>
        <dbReference type="ARBA" id="ARBA00022691"/>
    </source>
</evidence>
<comment type="function">
    <text evidence="8">Converts the free carboxyl group of a malonyl-thioester to its methyl ester by transfer of a methyl group from S-adenosyl-L-methionine (SAM). It allows to synthesize pimeloyl-ACP via the fatty acid synthetic pathway.</text>
</comment>
<evidence type="ECO:0000256" key="2">
    <source>
        <dbReference type="ARBA" id="ARBA00004746"/>
    </source>
</evidence>
<evidence type="ECO:0000256" key="5">
    <source>
        <dbReference type="ARBA" id="ARBA00022679"/>
    </source>
</evidence>
<reference evidence="11 12" key="1">
    <citation type="submission" date="2019-04" db="EMBL/GenBank/DDBJ databases">
        <title>Chitiniphilus eburnea sp. nov., a novel chitinolytic bacterium isolated from aquaculture sludge.</title>
        <authorList>
            <person name="Sheng M."/>
        </authorList>
    </citation>
    <scope>NUCLEOTIDE SEQUENCE [LARGE SCALE GENOMIC DNA]</scope>
    <source>
        <strain evidence="11 12">HX-2-15</strain>
    </source>
</reference>
<dbReference type="SUPFAM" id="SSF53335">
    <property type="entry name" value="S-adenosyl-L-methionine-dependent methyltransferases"/>
    <property type="match status" value="1"/>
</dbReference>
<dbReference type="GO" id="GO:0032259">
    <property type="term" value="P:methylation"/>
    <property type="evidence" value="ECO:0007669"/>
    <property type="project" value="UniProtKB-KW"/>
</dbReference>
<dbReference type="GO" id="GO:0102130">
    <property type="term" value="F:malonyl-CoA methyltransferase activity"/>
    <property type="evidence" value="ECO:0007669"/>
    <property type="project" value="UniProtKB-EC"/>
</dbReference>
<dbReference type="Pfam" id="PF08241">
    <property type="entry name" value="Methyltransf_11"/>
    <property type="match status" value="1"/>
</dbReference>
<protein>
    <recommendedName>
        <fullName evidence="3 8">Malonyl-[acyl-carrier protein] O-methyltransferase</fullName>
        <shortName evidence="8">Malonyl-ACP O-methyltransferase</shortName>
        <ecNumber evidence="3 8">2.1.1.197</ecNumber>
    </recommendedName>
    <alternativeName>
        <fullName evidence="8">Biotin synthesis protein BioC</fullName>
    </alternativeName>
</protein>
<gene>
    <name evidence="8 11" type="primary">bioC</name>
    <name evidence="11" type="ORF">FAZ21_00610</name>
</gene>
<proteinExistence type="inferred from homology"/>
<comment type="similarity">
    <text evidence="8">Belongs to the methyltransferase superfamily.</text>
</comment>
<dbReference type="HAMAP" id="MF_00835">
    <property type="entry name" value="BioC"/>
    <property type="match status" value="1"/>
</dbReference>
<dbReference type="AlphaFoldDB" id="A0A4U0QDX1"/>
<dbReference type="GO" id="GO:0009102">
    <property type="term" value="P:biotin biosynthetic process"/>
    <property type="evidence" value="ECO:0007669"/>
    <property type="project" value="UniProtKB-UniRule"/>
</dbReference>
<evidence type="ECO:0000256" key="7">
    <source>
        <dbReference type="ARBA" id="ARBA00022756"/>
    </source>
</evidence>
<dbReference type="EMBL" id="SUMF01000001">
    <property type="protein sequence ID" value="TJZ78822.1"/>
    <property type="molecule type" value="Genomic_DNA"/>
</dbReference>
<dbReference type="InterPro" id="IPR011814">
    <property type="entry name" value="BioC"/>
</dbReference>
<organism evidence="11 12">
    <name type="scientific">Chitiniphilus eburneus</name>
    <dbReference type="NCBI Taxonomy" id="2571148"/>
    <lineage>
        <taxon>Bacteria</taxon>
        <taxon>Pseudomonadati</taxon>
        <taxon>Pseudomonadota</taxon>
        <taxon>Betaproteobacteria</taxon>
        <taxon>Neisseriales</taxon>
        <taxon>Chitinibacteraceae</taxon>
        <taxon>Chitiniphilus</taxon>
    </lineage>
</organism>
<dbReference type="Gene3D" id="3.40.50.150">
    <property type="entry name" value="Vaccinia Virus protein VP39"/>
    <property type="match status" value="1"/>
</dbReference>
<comment type="pathway">
    <text evidence="2 8">Cofactor biosynthesis; biotin biosynthesis.</text>
</comment>
<accession>A0A4U0QDX1</accession>